<proteinExistence type="predicted"/>
<keyword evidence="1" id="KW-0812">Transmembrane</keyword>
<keyword evidence="1" id="KW-0472">Membrane</keyword>
<gene>
    <name evidence="2" type="ORF">NKI33_24710</name>
</gene>
<feature type="transmembrane region" description="Helical" evidence="1">
    <location>
        <begin position="136"/>
        <end position="157"/>
    </location>
</feature>
<evidence type="ECO:0000313" key="3">
    <source>
        <dbReference type="Proteomes" id="UP001464387"/>
    </source>
</evidence>
<sequence>MKRKPILLFLFPALVLVILAGARIATFLLGAYPASPTMWWIWLELRPLSTMFWQQVDFYLDSSMVLDFTILAAALIVSWLACHARKRAPFFLANHLALLFVGLMIAASSQSQTASTIAAFTAPSGLQFSLMVDFSWQNSMVLLLGTAACVYCHVAFLTEAKQRAELRAMQLVTLQRDL</sequence>
<accession>A0ABV1YLX2</accession>
<name>A0ABV1YLX2_9HYPH</name>
<keyword evidence="3" id="KW-1185">Reference proteome</keyword>
<evidence type="ECO:0000313" key="2">
    <source>
        <dbReference type="EMBL" id="MER8936148.1"/>
    </source>
</evidence>
<comment type="caution">
    <text evidence="2">The sequence shown here is derived from an EMBL/GenBank/DDBJ whole genome shotgun (WGS) entry which is preliminary data.</text>
</comment>
<protein>
    <submittedName>
        <fullName evidence="2">Uncharacterized protein</fullName>
    </submittedName>
</protein>
<feature type="transmembrane region" description="Helical" evidence="1">
    <location>
        <begin position="88"/>
        <end position="107"/>
    </location>
</feature>
<feature type="transmembrane region" description="Helical" evidence="1">
    <location>
        <begin position="58"/>
        <end position="81"/>
    </location>
</feature>
<dbReference type="Proteomes" id="UP001464387">
    <property type="component" value="Unassembled WGS sequence"/>
</dbReference>
<keyword evidence="1" id="KW-1133">Transmembrane helix</keyword>
<reference evidence="2 3" key="1">
    <citation type="journal article" date="2024" name="Proc. Natl. Acad. Sci. U.S.A.">
        <title>The evolutionary genomics of adaptation to stress in wild rhizobium bacteria.</title>
        <authorList>
            <person name="Kehlet-Delgado H."/>
            <person name="Montoya A.P."/>
            <person name="Jensen K.T."/>
            <person name="Wendlandt C.E."/>
            <person name="Dexheimer C."/>
            <person name="Roberts M."/>
            <person name="Torres Martinez L."/>
            <person name="Friesen M.L."/>
            <person name="Griffitts J.S."/>
            <person name="Porter S.S."/>
        </authorList>
    </citation>
    <scope>NUCLEOTIDE SEQUENCE [LARGE SCALE GENOMIC DNA]</scope>
    <source>
        <strain evidence="2 3">M0729</strain>
    </source>
</reference>
<dbReference type="EMBL" id="JAMYPJ010000044">
    <property type="protein sequence ID" value="MER8936148.1"/>
    <property type="molecule type" value="Genomic_DNA"/>
</dbReference>
<organism evidence="2 3">
    <name type="scientific">Mesorhizobium opportunistum</name>
    <dbReference type="NCBI Taxonomy" id="593909"/>
    <lineage>
        <taxon>Bacteria</taxon>
        <taxon>Pseudomonadati</taxon>
        <taxon>Pseudomonadota</taxon>
        <taxon>Alphaproteobacteria</taxon>
        <taxon>Hyphomicrobiales</taxon>
        <taxon>Phyllobacteriaceae</taxon>
        <taxon>Mesorhizobium</taxon>
    </lineage>
</organism>
<dbReference type="RefSeq" id="WP_287274812.1">
    <property type="nucleotide sequence ID" value="NZ_JAMYMY010000049.1"/>
</dbReference>
<evidence type="ECO:0000256" key="1">
    <source>
        <dbReference type="SAM" id="Phobius"/>
    </source>
</evidence>